<evidence type="ECO:0000256" key="2">
    <source>
        <dbReference type="ARBA" id="ARBA00022670"/>
    </source>
</evidence>
<dbReference type="InterPro" id="IPR027417">
    <property type="entry name" value="P-loop_NTPase"/>
</dbReference>
<dbReference type="InterPro" id="IPR050131">
    <property type="entry name" value="Peptidase_S8_subtilisin-like"/>
</dbReference>
<accession>A0A132TWG1</accession>
<dbReference type="PATRIC" id="fig|483937.3.peg.1241"/>
<evidence type="ECO:0000256" key="3">
    <source>
        <dbReference type="ARBA" id="ARBA00022801"/>
    </source>
</evidence>
<dbReference type="Gene3D" id="3.40.50.300">
    <property type="entry name" value="P-loop containing nucleotide triphosphate hydrolases"/>
    <property type="match status" value="1"/>
</dbReference>
<dbReference type="InterPro" id="IPR000209">
    <property type="entry name" value="Peptidase_S8/S53_dom"/>
</dbReference>
<evidence type="ECO:0000313" key="9">
    <source>
        <dbReference type="Proteomes" id="UP000070475"/>
    </source>
</evidence>
<reference evidence="8 9" key="1">
    <citation type="submission" date="2015-08" db="EMBL/GenBank/DDBJ databases">
        <title>Genomes of Paenibacillus riograndensis.</title>
        <authorList>
            <person name="Sant'Anna F.H."/>
            <person name="Souza R."/>
            <person name="Ambrosini A."/>
            <person name="Bach E."/>
            <person name="Fernandes G."/>
            <person name="Balsanelli E."/>
            <person name="Baura V.A."/>
            <person name="Pedrosa F.O."/>
            <person name="Souza E.M."/>
            <person name="Passaglia L."/>
        </authorList>
    </citation>
    <scope>NUCLEOTIDE SEQUENCE [LARGE SCALE GENOMIC DNA]</scope>
    <source>
        <strain evidence="8 9">CAS34</strain>
    </source>
</reference>
<dbReference type="PROSITE" id="PS51892">
    <property type="entry name" value="SUBTILASE"/>
    <property type="match status" value="1"/>
</dbReference>
<dbReference type="SUPFAM" id="SSF52743">
    <property type="entry name" value="Subtilisin-like"/>
    <property type="match status" value="1"/>
</dbReference>
<dbReference type="GO" id="GO:0004252">
    <property type="term" value="F:serine-type endopeptidase activity"/>
    <property type="evidence" value="ECO:0007669"/>
    <property type="project" value="UniProtKB-UniRule"/>
</dbReference>
<keyword evidence="4 5" id="KW-0720">Serine protease</keyword>
<dbReference type="EMBL" id="LIRB01000135">
    <property type="protein sequence ID" value="KWX75483.1"/>
    <property type="molecule type" value="Genomic_DNA"/>
</dbReference>
<dbReference type="Proteomes" id="UP000070475">
    <property type="component" value="Unassembled WGS sequence"/>
</dbReference>
<evidence type="ECO:0000313" key="8">
    <source>
        <dbReference type="EMBL" id="KWX75483.1"/>
    </source>
</evidence>
<dbReference type="AlphaFoldDB" id="A0A132TWG1"/>
<protein>
    <recommendedName>
        <fullName evidence="10">Peptidase S8/S53 domain-containing protein</fullName>
    </recommendedName>
</protein>
<dbReference type="Pfam" id="PF07755">
    <property type="entry name" value="DUF1611"/>
    <property type="match status" value="1"/>
</dbReference>
<dbReference type="PANTHER" id="PTHR43806:SF11">
    <property type="entry name" value="CEREVISIN-RELATED"/>
    <property type="match status" value="1"/>
</dbReference>
<evidence type="ECO:0000256" key="4">
    <source>
        <dbReference type="ARBA" id="ARBA00022825"/>
    </source>
</evidence>
<feature type="active site" description="Charge relay system" evidence="5">
    <location>
        <position position="194"/>
    </location>
</feature>
<keyword evidence="2 5" id="KW-0645">Protease</keyword>
<feature type="domain" description="Peptidase S8/S53" evidence="6">
    <location>
        <begin position="2"/>
        <end position="216"/>
    </location>
</feature>
<dbReference type="RefSeq" id="WP_060861453.1">
    <property type="nucleotide sequence ID" value="NZ_LIRB01000135.1"/>
</dbReference>
<proteinExistence type="inferred from homology"/>
<dbReference type="OrthoDB" id="184152at2"/>
<organism evidence="8 9">
    <name type="scientific">Paenibacillus riograndensis</name>
    <dbReference type="NCBI Taxonomy" id="483937"/>
    <lineage>
        <taxon>Bacteria</taxon>
        <taxon>Bacillati</taxon>
        <taxon>Bacillota</taxon>
        <taxon>Bacilli</taxon>
        <taxon>Bacillales</taxon>
        <taxon>Paenibacillaceae</taxon>
        <taxon>Paenibacillus</taxon>
        <taxon>Paenibacillus sonchi group</taxon>
    </lineage>
</organism>
<dbReference type="SUPFAM" id="SSF52540">
    <property type="entry name" value="P-loop containing nucleoside triphosphate hydrolases"/>
    <property type="match status" value="1"/>
</dbReference>
<evidence type="ECO:0000256" key="1">
    <source>
        <dbReference type="ARBA" id="ARBA00011073"/>
    </source>
</evidence>
<evidence type="ECO:0000259" key="7">
    <source>
        <dbReference type="Pfam" id="PF07755"/>
    </source>
</evidence>
<dbReference type="CDD" id="cd00306">
    <property type="entry name" value="Peptidases_S8_S53"/>
    <property type="match status" value="1"/>
</dbReference>
<feature type="active site" description="Charge relay system" evidence="5">
    <location>
        <position position="10"/>
    </location>
</feature>
<comment type="similarity">
    <text evidence="1 5">Belongs to the peptidase S8 family.</text>
</comment>
<evidence type="ECO:0008006" key="10">
    <source>
        <dbReference type="Google" id="ProtNLM"/>
    </source>
</evidence>
<dbReference type="InterPro" id="IPR036852">
    <property type="entry name" value="Peptidase_S8/S53_dom_sf"/>
</dbReference>
<evidence type="ECO:0000256" key="5">
    <source>
        <dbReference type="PROSITE-ProRule" id="PRU01240"/>
    </source>
</evidence>
<gene>
    <name evidence="8" type="ORF">AMQ84_17845</name>
</gene>
<feature type="domain" description="D-glutamate N-acetyltransferase-like C-terminal" evidence="7">
    <location>
        <begin position="369"/>
        <end position="566"/>
    </location>
</feature>
<dbReference type="InterPro" id="IPR035086">
    <property type="entry name" value="DgcN-like_C"/>
</dbReference>
<dbReference type="GO" id="GO:0006508">
    <property type="term" value="P:proteolysis"/>
    <property type="evidence" value="ECO:0007669"/>
    <property type="project" value="UniProtKB-KW"/>
</dbReference>
<keyword evidence="9" id="KW-1185">Reference proteome</keyword>
<evidence type="ECO:0000259" key="6">
    <source>
        <dbReference type="Pfam" id="PF00082"/>
    </source>
</evidence>
<comment type="caution">
    <text evidence="8">The sequence shown here is derived from an EMBL/GenBank/DDBJ whole genome shotgun (WGS) entry which is preliminary data.</text>
</comment>
<keyword evidence="3 5" id="KW-0378">Hydrolase</keyword>
<sequence length="586" mass="66350">MKNARIAIIDSGISGKSEAFNNLIESYSLSKKDGFLTVTQSETLDYIGHGTAVAHIIHTINNNVDLLSFRICNDVMDVDEEGLLYLLEYIYDNIAVDIINISAGITYLTKYKELDGVCRKLNQKGVVIVSAFDNDGAISYPAAFNEVVGVDVRDEYKNRNDIYYVKNSIIDIFVPNIYYRTMSKDKKTILKGSSFAAAKITGLLSQKIHEFNPSSTKIDLLKTIANICLDVEINESIEAPRFKINKAIIFPLNKESHALLRFKDMLIFKIAGVYDERLSGNVGKTIYDESISSFDSINWDDDFDTVILSCTSELSSITKRQYDNEVINKAKEHNKNVYTFENVISDYEKLFYPNVTASVVPQGNFLKLHKVTIPIVGVFGTSSKQGKFTLQLELIKRLSKLGYKTGHISTEPSGYLFNADYVFHFGYHSYLKIQPWESIAILNNMIWQTQLKEKDILITGCQSGTLHYNNSQIEHFAIFQYAFTLGAMPDFCVLTVNPHDDIEYINRTINFINSIDDGKVRALVVFPIQAVETLSGIKYKTQKLLGSELVILKEKFQKRFKIPVYCLGNDADIEELTNFIISFFAN</sequence>
<name>A0A132TWG1_9BACL</name>
<feature type="active site" description="Charge relay system" evidence="5">
    <location>
        <position position="49"/>
    </location>
</feature>
<dbReference type="Pfam" id="PF00082">
    <property type="entry name" value="Peptidase_S8"/>
    <property type="match status" value="1"/>
</dbReference>
<dbReference type="PANTHER" id="PTHR43806">
    <property type="entry name" value="PEPTIDASE S8"/>
    <property type="match status" value="1"/>
</dbReference>
<dbReference type="Gene3D" id="3.40.50.200">
    <property type="entry name" value="Peptidase S8/S53 domain"/>
    <property type="match status" value="1"/>
</dbReference>